<feature type="region of interest" description="Disordered" evidence="1">
    <location>
        <begin position="150"/>
        <end position="188"/>
    </location>
</feature>
<proteinExistence type="predicted"/>
<accession>A0A550CPY1</accession>
<protein>
    <submittedName>
        <fullName evidence="2">Uncharacterized protein</fullName>
    </submittedName>
</protein>
<dbReference type="AlphaFoldDB" id="A0A550CPY1"/>
<feature type="compositionally biased region" description="Basic residues" evidence="1">
    <location>
        <begin position="108"/>
        <end position="117"/>
    </location>
</feature>
<feature type="compositionally biased region" description="Low complexity" evidence="1">
    <location>
        <begin position="171"/>
        <end position="188"/>
    </location>
</feature>
<feature type="region of interest" description="Disordered" evidence="1">
    <location>
        <begin position="29"/>
        <end position="121"/>
    </location>
</feature>
<gene>
    <name evidence="2" type="ORF">BD626DRAFT_483948</name>
</gene>
<dbReference type="EMBL" id="VDMD01000003">
    <property type="protein sequence ID" value="TRM66824.1"/>
    <property type="molecule type" value="Genomic_DNA"/>
</dbReference>
<comment type="caution">
    <text evidence="2">The sequence shown here is derived from an EMBL/GenBank/DDBJ whole genome shotgun (WGS) entry which is preliminary data.</text>
</comment>
<organism evidence="2 3">
    <name type="scientific">Schizophyllum amplum</name>
    <dbReference type="NCBI Taxonomy" id="97359"/>
    <lineage>
        <taxon>Eukaryota</taxon>
        <taxon>Fungi</taxon>
        <taxon>Dikarya</taxon>
        <taxon>Basidiomycota</taxon>
        <taxon>Agaricomycotina</taxon>
        <taxon>Agaricomycetes</taxon>
        <taxon>Agaricomycetidae</taxon>
        <taxon>Agaricales</taxon>
        <taxon>Schizophyllaceae</taxon>
        <taxon>Schizophyllum</taxon>
    </lineage>
</organism>
<evidence type="ECO:0000313" key="2">
    <source>
        <dbReference type="EMBL" id="TRM66824.1"/>
    </source>
</evidence>
<reference evidence="2 3" key="1">
    <citation type="journal article" date="2019" name="New Phytol.">
        <title>Comparative genomics reveals unique wood-decay strategies and fruiting body development in the Schizophyllaceae.</title>
        <authorList>
            <person name="Almasi E."/>
            <person name="Sahu N."/>
            <person name="Krizsan K."/>
            <person name="Balint B."/>
            <person name="Kovacs G.M."/>
            <person name="Kiss B."/>
            <person name="Cseklye J."/>
            <person name="Drula E."/>
            <person name="Henrissat B."/>
            <person name="Nagy I."/>
            <person name="Chovatia M."/>
            <person name="Adam C."/>
            <person name="LaButti K."/>
            <person name="Lipzen A."/>
            <person name="Riley R."/>
            <person name="Grigoriev I.V."/>
            <person name="Nagy L.G."/>
        </authorList>
    </citation>
    <scope>NUCLEOTIDE SEQUENCE [LARGE SCALE GENOMIC DNA]</scope>
    <source>
        <strain evidence="2 3">NL-1724</strain>
    </source>
</reference>
<name>A0A550CPY1_9AGAR</name>
<dbReference type="Proteomes" id="UP000320762">
    <property type="component" value="Unassembled WGS sequence"/>
</dbReference>
<evidence type="ECO:0000313" key="3">
    <source>
        <dbReference type="Proteomes" id="UP000320762"/>
    </source>
</evidence>
<feature type="compositionally biased region" description="Basic residues" evidence="1">
    <location>
        <begin position="29"/>
        <end position="42"/>
    </location>
</feature>
<evidence type="ECO:0000256" key="1">
    <source>
        <dbReference type="SAM" id="MobiDB-lite"/>
    </source>
</evidence>
<keyword evidence="3" id="KW-1185">Reference proteome</keyword>
<feature type="compositionally biased region" description="Low complexity" evidence="1">
    <location>
        <begin position="78"/>
        <end position="91"/>
    </location>
</feature>
<sequence>MTCCALFGPSLVAVPPSPSSVTLLRLRRHRRPQCRAKPRPRGLKPSSPMPRYPQARNQCGSRAPTRLCRRQTVHASPTVNANGTATATATGVDGGPLAHPTAHERPPNRSRRGRGRRTTAPALMVSSMATRTDPAAALAAETVFIRTTQRERCQTSAMRRAPTTAGHSKRLQSALRRPPARPSRSLWP</sequence>